<accession>A0ACA9QT96</accession>
<protein>
    <submittedName>
        <fullName evidence="1">25985_t:CDS:1</fullName>
    </submittedName>
</protein>
<keyword evidence="2" id="KW-1185">Reference proteome</keyword>
<dbReference type="EMBL" id="CAJVQC010035156">
    <property type="protein sequence ID" value="CAG8758299.1"/>
    <property type="molecule type" value="Genomic_DNA"/>
</dbReference>
<feature type="non-terminal residue" evidence="1">
    <location>
        <position position="1"/>
    </location>
</feature>
<reference evidence="1" key="1">
    <citation type="submission" date="2021-06" db="EMBL/GenBank/DDBJ databases">
        <authorList>
            <person name="Kallberg Y."/>
            <person name="Tangrot J."/>
            <person name="Rosling A."/>
        </authorList>
    </citation>
    <scope>NUCLEOTIDE SEQUENCE</scope>
    <source>
        <strain evidence="1">MA461A</strain>
    </source>
</reference>
<evidence type="ECO:0000313" key="2">
    <source>
        <dbReference type="Proteomes" id="UP000789920"/>
    </source>
</evidence>
<organism evidence="1 2">
    <name type="scientific">Racocetra persica</name>
    <dbReference type="NCBI Taxonomy" id="160502"/>
    <lineage>
        <taxon>Eukaryota</taxon>
        <taxon>Fungi</taxon>
        <taxon>Fungi incertae sedis</taxon>
        <taxon>Mucoromycota</taxon>
        <taxon>Glomeromycotina</taxon>
        <taxon>Glomeromycetes</taxon>
        <taxon>Diversisporales</taxon>
        <taxon>Gigasporaceae</taxon>
        <taxon>Racocetra</taxon>
    </lineage>
</organism>
<comment type="caution">
    <text evidence="1">The sequence shown here is derived from an EMBL/GenBank/DDBJ whole genome shotgun (WGS) entry which is preliminary data.</text>
</comment>
<sequence length="140" mass="16508">IENPEQREVGSSKQDKIVTSMIYSNFTILDKPWWKNPLDECSTEYLISKLNHFQRAIKSAVNNESNELFWKGYIELHLEHYLFECISAESNITLDISYRLARKMQNLYGAIIDTFPSIFVPDLQMDRFTPEFAKQLHQKN</sequence>
<name>A0ACA9QT96_9GLOM</name>
<dbReference type="Proteomes" id="UP000789920">
    <property type="component" value="Unassembled WGS sequence"/>
</dbReference>
<gene>
    <name evidence="1" type="ORF">RPERSI_LOCUS14943</name>
</gene>
<proteinExistence type="predicted"/>
<evidence type="ECO:0000313" key="1">
    <source>
        <dbReference type="EMBL" id="CAG8758299.1"/>
    </source>
</evidence>